<dbReference type="InterPro" id="IPR056792">
    <property type="entry name" value="PRC_RimM"/>
</dbReference>
<dbReference type="InterPro" id="IPR002676">
    <property type="entry name" value="RimM_N"/>
</dbReference>
<dbReference type="GO" id="GO:0043022">
    <property type="term" value="F:ribosome binding"/>
    <property type="evidence" value="ECO:0007669"/>
    <property type="project" value="InterPro"/>
</dbReference>
<dbReference type="GO" id="GO:0005840">
    <property type="term" value="C:ribosome"/>
    <property type="evidence" value="ECO:0007669"/>
    <property type="project" value="InterPro"/>
</dbReference>
<reference evidence="8" key="1">
    <citation type="submission" date="2020-05" db="EMBL/GenBank/DDBJ databases">
        <title>Sulfur intermediates as new biogeochemical hubs in an aquatic model microbial ecosystem.</title>
        <authorList>
            <person name="Vigneron A."/>
        </authorList>
    </citation>
    <scope>NUCLEOTIDE SEQUENCE</scope>
    <source>
        <strain evidence="8">Bin.250</strain>
    </source>
</reference>
<comment type="subunit">
    <text evidence="5">Binds ribosomal protein uS19.</text>
</comment>
<dbReference type="InterPro" id="IPR009000">
    <property type="entry name" value="Transl_B-barrel_sf"/>
</dbReference>
<comment type="function">
    <text evidence="5">An accessory protein needed during the final step in the assembly of 30S ribosomal subunit, possibly for assembly of the head region. Essential for efficient processing of 16S rRNA. May be needed both before and after RbfA during the maturation of 16S rRNA. It has affinity for free ribosomal 30S subunits but not for 70S ribosomes.</text>
</comment>
<gene>
    <name evidence="5 8" type="primary">rimM</name>
    <name evidence="8" type="ORF">HQ497_00980</name>
</gene>
<evidence type="ECO:0000256" key="1">
    <source>
        <dbReference type="ARBA" id="ARBA00022490"/>
    </source>
</evidence>
<dbReference type="InterPro" id="IPR036976">
    <property type="entry name" value="RimM_N_sf"/>
</dbReference>
<dbReference type="AlphaFoldDB" id="A0A972VUI9"/>
<dbReference type="SUPFAM" id="SSF50346">
    <property type="entry name" value="PRC-barrel domain"/>
    <property type="match status" value="1"/>
</dbReference>
<feature type="domain" description="Ribosome maturation factor RimM PRC barrel" evidence="7">
    <location>
        <begin position="106"/>
        <end position="175"/>
    </location>
</feature>
<comment type="similarity">
    <text evidence="5">Belongs to the RimM family.</text>
</comment>
<dbReference type="Pfam" id="PF01782">
    <property type="entry name" value="RimM"/>
    <property type="match status" value="1"/>
</dbReference>
<dbReference type="InterPro" id="IPR011033">
    <property type="entry name" value="PRC_barrel-like_sf"/>
</dbReference>
<dbReference type="Gene3D" id="2.40.30.60">
    <property type="entry name" value="RimM"/>
    <property type="match status" value="1"/>
</dbReference>
<dbReference type="NCBIfam" id="TIGR02273">
    <property type="entry name" value="16S_RimM"/>
    <property type="match status" value="1"/>
</dbReference>
<dbReference type="GO" id="GO:0006364">
    <property type="term" value="P:rRNA processing"/>
    <property type="evidence" value="ECO:0007669"/>
    <property type="project" value="UniProtKB-UniRule"/>
</dbReference>
<evidence type="ECO:0000256" key="3">
    <source>
        <dbReference type="ARBA" id="ARBA00022552"/>
    </source>
</evidence>
<dbReference type="HAMAP" id="MF_00014">
    <property type="entry name" value="Ribosome_mat_RimM"/>
    <property type="match status" value="1"/>
</dbReference>
<proteinExistence type="inferred from homology"/>
<evidence type="ECO:0000313" key="8">
    <source>
        <dbReference type="EMBL" id="NQV63911.1"/>
    </source>
</evidence>
<protein>
    <recommendedName>
        <fullName evidence="5">Ribosome maturation factor RimM</fullName>
    </recommendedName>
</protein>
<keyword evidence="4 5" id="KW-0143">Chaperone</keyword>
<evidence type="ECO:0000256" key="2">
    <source>
        <dbReference type="ARBA" id="ARBA00022517"/>
    </source>
</evidence>
<keyword evidence="3 5" id="KW-0698">rRNA processing</keyword>
<accession>A0A972VUI9</accession>
<dbReference type="Gene3D" id="2.30.30.240">
    <property type="entry name" value="PRC-barrel domain"/>
    <property type="match status" value="1"/>
</dbReference>
<evidence type="ECO:0000313" key="9">
    <source>
        <dbReference type="Proteomes" id="UP000754644"/>
    </source>
</evidence>
<dbReference type="PANTHER" id="PTHR33692:SF1">
    <property type="entry name" value="RIBOSOME MATURATION FACTOR RIMM"/>
    <property type="match status" value="1"/>
</dbReference>
<dbReference type="SUPFAM" id="SSF50447">
    <property type="entry name" value="Translation proteins"/>
    <property type="match status" value="1"/>
</dbReference>
<sequence>MPDTPQAPIAIGRISAVYGLKGWVKIFSFTEPKEQIFSYQPWLIKKAGSRTPMQSFEAVSVKVHGKGLIALPQDCQDRDQAQLYVGYEIWADSEQLPSLEAGEFYWRQLEGLKVINEMGQYFGIVDHLLETGANDVLVVKADKDSIDDRERLIPYVEPQYIREVDLQQGKIFVNWDAQY</sequence>
<organism evidence="8 9">
    <name type="scientific">SAR86 cluster bacterium</name>
    <dbReference type="NCBI Taxonomy" id="2030880"/>
    <lineage>
        <taxon>Bacteria</taxon>
        <taxon>Pseudomonadati</taxon>
        <taxon>Pseudomonadota</taxon>
        <taxon>Gammaproteobacteria</taxon>
        <taxon>SAR86 cluster</taxon>
    </lineage>
</organism>
<comment type="domain">
    <text evidence="5">The PRC barrel domain binds ribosomal protein uS19.</text>
</comment>
<name>A0A972VUI9_9GAMM</name>
<comment type="caution">
    <text evidence="8">The sequence shown here is derived from an EMBL/GenBank/DDBJ whole genome shotgun (WGS) entry which is preliminary data.</text>
</comment>
<dbReference type="GO" id="GO:0042274">
    <property type="term" value="P:ribosomal small subunit biogenesis"/>
    <property type="evidence" value="ECO:0007669"/>
    <property type="project" value="UniProtKB-UniRule"/>
</dbReference>
<evidence type="ECO:0000259" key="7">
    <source>
        <dbReference type="Pfam" id="PF24986"/>
    </source>
</evidence>
<feature type="domain" description="RimM N-terminal" evidence="6">
    <location>
        <begin position="11"/>
        <end position="94"/>
    </location>
</feature>
<dbReference type="InterPro" id="IPR011961">
    <property type="entry name" value="RimM"/>
</dbReference>
<dbReference type="EMBL" id="JABMOJ010000039">
    <property type="protein sequence ID" value="NQV63911.1"/>
    <property type="molecule type" value="Genomic_DNA"/>
</dbReference>
<keyword evidence="1 5" id="KW-0963">Cytoplasm</keyword>
<comment type="subcellular location">
    <subcellularLocation>
        <location evidence="5">Cytoplasm</location>
    </subcellularLocation>
</comment>
<evidence type="ECO:0000259" key="6">
    <source>
        <dbReference type="Pfam" id="PF01782"/>
    </source>
</evidence>
<evidence type="ECO:0000256" key="5">
    <source>
        <dbReference type="HAMAP-Rule" id="MF_00014"/>
    </source>
</evidence>
<keyword evidence="2 5" id="KW-0690">Ribosome biogenesis</keyword>
<evidence type="ECO:0000256" key="4">
    <source>
        <dbReference type="ARBA" id="ARBA00023186"/>
    </source>
</evidence>
<dbReference type="GO" id="GO:0005737">
    <property type="term" value="C:cytoplasm"/>
    <property type="evidence" value="ECO:0007669"/>
    <property type="project" value="UniProtKB-SubCell"/>
</dbReference>
<dbReference type="PANTHER" id="PTHR33692">
    <property type="entry name" value="RIBOSOME MATURATION FACTOR RIMM"/>
    <property type="match status" value="1"/>
</dbReference>
<dbReference type="Pfam" id="PF24986">
    <property type="entry name" value="PRC_RimM"/>
    <property type="match status" value="1"/>
</dbReference>
<dbReference type="Proteomes" id="UP000754644">
    <property type="component" value="Unassembled WGS sequence"/>
</dbReference>